<keyword evidence="4" id="KW-0067">ATP-binding</keyword>
<dbReference type="GO" id="GO:0030729">
    <property type="term" value="F:acetoacetate-CoA ligase activity"/>
    <property type="evidence" value="ECO:0007669"/>
    <property type="project" value="UniProtKB-EC"/>
</dbReference>
<dbReference type="InterPro" id="IPR000873">
    <property type="entry name" value="AMP-dep_synth/lig_dom"/>
</dbReference>
<dbReference type="CDD" id="cd05943">
    <property type="entry name" value="AACS"/>
    <property type="match status" value="1"/>
</dbReference>
<evidence type="ECO:0000256" key="3">
    <source>
        <dbReference type="ARBA" id="ARBA00022741"/>
    </source>
</evidence>
<name>A0ABM9I0T5_9GAMM</name>
<dbReference type="SUPFAM" id="SSF56801">
    <property type="entry name" value="Acetyl-CoA synthetase-like"/>
    <property type="match status" value="1"/>
</dbReference>
<dbReference type="PROSITE" id="PS00455">
    <property type="entry name" value="AMP_BINDING"/>
    <property type="match status" value="1"/>
</dbReference>
<keyword evidence="3" id="KW-0547">Nucleotide-binding</keyword>
<evidence type="ECO:0000259" key="6">
    <source>
        <dbReference type="Pfam" id="PF13193"/>
    </source>
</evidence>
<keyword evidence="9" id="KW-1185">Reference proteome</keyword>
<accession>A0ABM9I0T5</accession>
<organism evidence="8 9">
    <name type="scientific">Methylocaldum szegediense</name>
    <dbReference type="NCBI Taxonomy" id="73780"/>
    <lineage>
        <taxon>Bacteria</taxon>
        <taxon>Pseudomonadati</taxon>
        <taxon>Pseudomonadota</taxon>
        <taxon>Gammaproteobacteria</taxon>
        <taxon>Methylococcales</taxon>
        <taxon>Methylococcaceae</taxon>
        <taxon>Methylocaldum</taxon>
    </lineage>
</organism>
<dbReference type="Pfam" id="PF16177">
    <property type="entry name" value="ACAS_N"/>
    <property type="match status" value="1"/>
</dbReference>
<dbReference type="NCBIfam" id="TIGR01217">
    <property type="entry name" value="ac_ac_CoA_syn"/>
    <property type="match status" value="1"/>
</dbReference>
<evidence type="ECO:0000256" key="1">
    <source>
        <dbReference type="ARBA" id="ARBA00006432"/>
    </source>
</evidence>
<evidence type="ECO:0000313" key="8">
    <source>
        <dbReference type="EMBL" id="CAI8813760.1"/>
    </source>
</evidence>
<dbReference type="PANTHER" id="PTHR42921">
    <property type="entry name" value="ACETOACETYL-COA SYNTHETASE"/>
    <property type="match status" value="1"/>
</dbReference>
<dbReference type="EMBL" id="OX458333">
    <property type="protein sequence ID" value="CAI8813760.1"/>
    <property type="molecule type" value="Genomic_DNA"/>
</dbReference>
<dbReference type="Pfam" id="PF00501">
    <property type="entry name" value="AMP-binding"/>
    <property type="match status" value="1"/>
</dbReference>
<dbReference type="Pfam" id="PF13193">
    <property type="entry name" value="AMP-binding_C"/>
    <property type="match status" value="1"/>
</dbReference>
<dbReference type="InterPro" id="IPR025110">
    <property type="entry name" value="AMP-bd_C"/>
</dbReference>
<dbReference type="PANTHER" id="PTHR42921:SF1">
    <property type="entry name" value="ACETOACETYL-COA SYNTHETASE"/>
    <property type="match status" value="1"/>
</dbReference>
<evidence type="ECO:0000256" key="2">
    <source>
        <dbReference type="ARBA" id="ARBA00022598"/>
    </source>
</evidence>
<gene>
    <name evidence="8" type="primary">acsA</name>
    <name evidence="8" type="ORF">MSZNOR_1829</name>
</gene>
<dbReference type="Gene3D" id="3.40.50.12780">
    <property type="entry name" value="N-terminal domain of ligase-like"/>
    <property type="match status" value="1"/>
</dbReference>
<dbReference type="Gene3D" id="3.30.300.30">
    <property type="match status" value="1"/>
</dbReference>
<comment type="similarity">
    <text evidence="1">Belongs to the ATP-dependent AMP-binding enzyme family.</text>
</comment>
<evidence type="ECO:0000259" key="5">
    <source>
        <dbReference type="Pfam" id="PF00501"/>
    </source>
</evidence>
<dbReference type="InterPro" id="IPR020845">
    <property type="entry name" value="AMP-binding_CS"/>
</dbReference>
<reference evidence="8 9" key="1">
    <citation type="submission" date="2023-03" db="EMBL/GenBank/DDBJ databases">
        <authorList>
            <person name="Pearce D."/>
        </authorList>
    </citation>
    <scope>NUCLEOTIDE SEQUENCE [LARGE SCALE GENOMIC DNA]</scope>
    <source>
        <strain evidence="8">Msz</strain>
    </source>
</reference>
<evidence type="ECO:0000256" key="4">
    <source>
        <dbReference type="ARBA" id="ARBA00022840"/>
    </source>
</evidence>
<proteinExistence type="inferred from homology"/>
<feature type="domain" description="AMP-dependent synthetase/ligase" evidence="5">
    <location>
        <begin position="103"/>
        <end position="480"/>
    </location>
</feature>
<feature type="domain" description="Acetyl-coenzyme A synthetase N-terminal" evidence="7">
    <location>
        <begin position="44"/>
        <end position="100"/>
    </location>
</feature>
<dbReference type="Proteomes" id="UP001162030">
    <property type="component" value="Chromosome"/>
</dbReference>
<feature type="domain" description="AMP-binding enzyme C-terminal" evidence="6">
    <location>
        <begin position="551"/>
        <end position="621"/>
    </location>
</feature>
<dbReference type="InterPro" id="IPR005914">
    <property type="entry name" value="Acac_CoA_synth"/>
</dbReference>
<keyword evidence="2 8" id="KW-0436">Ligase</keyword>
<protein>
    <submittedName>
        <fullName evidence="8">Acetoacetyl-coenzyme A synthetase</fullName>
        <ecNumber evidence="8">6.2.1.16</ecNumber>
    </submittedName>
</protein>
<dbReference type="InterPro" id="IPR042099">
    <property type="entry name" value="ANL_N_sf"/>
</dbReference>
<evidence type="ECO:0000259" key="7">
    <source>
        <dbReference type="Pfam" id="PF16177"/>
    </source>
</evidence>
<dbReference type="InterPro" id="IPR032387">
    <property type="entry name" value="ACAS_N"/>
</dbReference>
<dbReference type="EC" id="6.2.1.16" evidence="8"/>
<dbReference type="NCBIfam" id="NF002937">
    <property type="entry name" value="PRK03584.1"/>
    <property type="match status" value="1"/>
</dbReference>
<dbReference type="InterPro" id="IPR045851">
    <property type="entry name" value="AMP-bd_C_sf"/>
</dbReference>
<evidence type="ECO:0000313" key="9">
    <source>
        <dbReference type="Proteomes" id="UP001162030"/>
    </source>
</evidence>
<sequence length="659" mass="73764">MHSSGAPFLDQTLWQPDRRRIESTNLFRFMHMLRERWGVDVEDYATLHRFSVEDMEKFWLSLWDYAGVVAETRGERILVDGDRMPGGRFFPDARLNFAENLLKRRDDEDAIVFWGENRARRRLSWRELYEQVSRLAQALEADGVKHGDRVAAFMPNLPETVIAMLAAASLGAVFTSCSPDFGVRGVLDRFGQVTPKVLIAADGYFYNGKAHSALDKLRAIAAELPGLERIVVIPYVSERAEIEALGAWAIRFDDYLAFYHAREIPFVRLPFNAPLYILYSSGTTGVPKCIVHGAGGTLLKHLEEHLLQCDVRPNDRVFYFTTCGWMMWNWLASALACGATLLLYDGSPFYPSGEVLFDLADAEGMTHFGTSAKYIDALVKAGLEPKRSHRLTALRTVLSTGSPLAPSGFDYVYEKLKSEVCLSSISGGADLIGCFVGGNPIGPVRRGEIQAKVLGMAVDIFDENGRSIVGHKGELVSTRPFPSMPLGFWNDSDGSKYRAAYFSIYPNVWRHGDWAEITPQGGIVIYGRSDAVLNPGGVRIGTAEIYRQVERLDEIVESLVVGQDWENDVRIVLFVRLRQGLTLDDTLTEKIRKQIRDNASPRHVPAKIVQVADIPRTFSGKIVELAVREIIHGRPVKNRDALANPEALELFRNLPELAR</sequence>